<evidence type="ECO:0000256" key="2">
    <source>
        <dbReference type="ARBA" id="ARBA00022448"/>
    </source>
</evidence>
<dbReference type="FunFam" id="1.20.1720.10:FF:000004">
    <property type="entry name" value="EmrB/QacA family drug resistance transporter"/>
    <property type="match status" value="1"/>
</dbReference>
<comment type="subcellular location">
    <subcellularLocation>
        <location evidence="1">Cell membrane</location>
        <topology evidence="1">Multi-pass membrane protein</topology>
    </subcellularLocation>
</comment>
<feature type="transmembrane region" description="Helical" evidence="7">
    <location>
        <begin position="354"/>
        <end position="376"/>
    </location>
</feature>
<evidence type="ECO:0000256" key="3">
    <source>
        <dbReference type="ARBA" id="ARBA00022475"/>
    </source>
</evidence>
<evidence type="ECO:0000256" key="5">
    <source>
        <dbReference type="ARBA" id="ARBA00022989"/>
    </source>
</evidence>
<dbReference type="Gene3D" id="1.20.1720.10">
    <property type="entry name" value="Multidrug resistance protein D"/>
    <property type="match status" value="1"/>
</dbReference>
<evidence type="ECO:0000256" key="6">
    <source>
        <dbReference type="ARBA" id="ARBA00023136"/>
    </source>
</evidence>
<evidence type="ECO:0000256" key="1">
    <source>
        <dbReference type="ARBA" id="ARBA00004651"/>
    </source>
</evidence>
<name>A0A4P9ZSB0_9FUNG</name>
<protein>
    <submittedName>
        <fullName evidence="9">Major facilitator superfamily domain-containing protein</fullName>
    </submittedName>
</protein>
<gene>
    <name evidence="9" type="ORF">BJ085DRAFT_23980</name>
</gene>
<dbReference type="Pfam" id="PF07690">
    <property type="entry name" value="MFS_1"/>
    <property type="match status" value="1"/>
</dbReference>
<dbReference type="InterPro" id="IPR011701">
    <property type="entry name" value="MFS"/>
</dbReference>
<dbReference type="InterPro" id="IPR020846">
    <property type="entry name" value="MFS_dom"/>
</dbReference>
<feature type="transmembrane region" description="Helical" evidence="7">
    <location>
        <begin position="328"/>
        <end position="348"/>
    </location>
</feature>
<dbReference type="GO" id="GO:0022857">
    <property type="term" value="F:transmembrane transporter activity"/>
    <property type="evidence" value="ECO:0007669"/>
    <property type="project" value="InterPro"/>
</dbReference>
<dbReference type="PRINTS" id="PR01036">
    <property type="entry name" value="TCRTETB"/>
</dbReference>
<dbReference type="PANTHER" id="PTHR23501">
    <property type="entry name" value="MAJOR FACILITATOR SUPERFAMILY"/>
    <property type="match status" value="1"/>
</dbReference>
<keyword evidence="2" id="KW-0813">Transport</keyword>
<sequence>MVPILVGVALAMFLSFLDTTIVATALPRIGHDLHAFTQIGWVATSYLLTTTVLQPLFGRFADIFGRKPVILFCLSVFLAGCALCGTAPNMALLIVFRGLTGVGAAGLMTLSVVIVSDIVPLSQRALFLSGQGVIFAFASVLGPMLGGLFTDKLSWRWVFFINLPIGGLAMLTLVLFLHIPRPTGKFWAQIRRLDGWGILTMMAATCTLLLAVSWGGNEYPWSHPLVIGLFIAGLVGTVLFVVVEIYVATEPLIPMRLFTNRNVALTMIGITFLGMVVLGHLIYMPIYFTVVRGNTATVAGLKLLPLMLGLVTSSLLSGVYINKTGRYIPLIWLGGVIATVGMGVTTLLTRHSTLGHEIGCLLVVGLGTGLCLQPSLLVAQSAASDDDVAIVTACWGFFQNIGSTIGLAIMGSVLNNCQDSELAHLAHKYNVTLPSDPSTIDFHQMPPGFYHDYQDAYAQGLRMVFIVAIPLMGLSLLSAVFLKHIPLRTSTGGANVVL</sequence>
<dbReference type="AlphaFoldDB" id="A0A4P9ZSB0"/>
<feature type="transmembrane region" description="Helical" evidence="7">
    <location>
        <begin position="126"/>
        <end position="149"/>
    </location>
</feature>
<keyword evidence="10" id="KW-1185">Reference proteome</keyword>
<feature type="transmembrane region" description="Helical" evidence="7">
    <location>
        <begin position="155"/>
        <end position="176"/>
    </location>
</feature>
<proteinExistence type="predicted"/>
<dbReference type="PANTHER" id="PTHR23501:SF191">
    <property type="entry name" value="VACUOLAR BASIC AMINO ACID TRANSPORTER 4"/>
    <property type="match status" value="1"/>
</dbReference>
<keyword evidence="4 7" id="KW-0812">Transmembrane</keyword>
<evidence type="ECO:0000256" key="7">
    <source>
        <dbReference type="SAM" id="Phobius"/>
    </source>
</evidence>
<dbReference type="CDD" id="cd17502">
    <property type="entry name" value="MFS_Azr1_MDR_like"/>
    <property type="match status" value="1"/>
</dbReference>
<keyword evidence="3" id="KW-1003">Cell membrane</keyword>
<dbReference type="PROSITE" id="PS50850">
    <property type="entry name" value="MFS"/>
    <property type="match status" value="1"/>
</dbReference>
<feature type="transmembrane region" description="Helical" evidence="7">
    <location>
        <begin position="303"/>
        <end position="321"/>
    </location>
</feature>
<evidence type="ECO:0000313" key="10">
    <source>
        <dbReference type="Proteomes" id="UP000268162"/>
    </source>
</evidence>
<dbReference type="STRING" id="215637.A0A4P9ZSB0"/>
<dbReference type="InterPro" id="IPR036259">
    <property type="entry name" value="MFS_trans_sf"/>
</dbReference>
<dbReference type="Gene3D" id="1.20.1250.20">
    <property type="entry name" value="MFS general substrate transporter like domains"/>
    <property type="match status" value="1"/>
</dbReference>
<feature type="transmembrane region" description="Helical" evidence="7">
    <location>
        <begin position="196"/>
        <end position="215"/>
    </location>
</feature>
<evidence type="ECO:0000259" key="8">
    <source>
        <dbReference type="PROSITE" id="PS50850"/>
    </source>
</evidence>
<feature type="transmembrane region" description="Helical" evidence="7">
    <location>
        <begin position="94"/>
        <end position="114"/>
    </location>
</feature>
<feature type="transmembrane region" description="Helical" evidence="7">
    <location>
        <begin position="39"/>
        <end position="57"/>
    </location>
</feature>
<feature type="domain" description="Major facilitator superfamily (MFS) profile" evidence="8">
    <location>
        <begin position="4"/>
        <end position="487"/>
    </location>
</feature>
<reference evidence="10" key="1">
    <citation type="journal article" date="2018" name="Nat. Microbiol.">
        <title>Leveraging single-cell genomics to expand the fungal tree of life.</title>
        <authorList>
            <person name="Ahrendt S.R."/>
            <person name="Quandt C.A."/>
            <person name="Ciobanu D."/>
            <person name="Clum A."/>
            <person name="Salamov A."/>
            <person name="Andreopoulos B."/>
            <person name="Cheng J.F."/>
            <person name="Woyke T."/>
            <person name="Pelin A."/>
            <person name="Henrissat B."/>
            <person name="Reynolds N.K."/>
            <person name="Benny G.L."/>
            <person name="Smith M.E."/>
            <person name="James T.Y."/>
            <person name="Grigoriev I.V."/>
        </authorList>
    </citation>
    <scope>NUCLEOTIDE SEQUENCE [LARGE SCALE GENOMIC DNA]</scope>
    <source>
        <strain evidence="10">RSA 468</strain>
    </source>
</reference>
<feature type="transmembrane region" description="Helical" evidence="7">
    <location>
        <begin position="463"/>
        <end position="482"/>
    </location>
</feature>
<feature type="transmembrane region" description="Helical" evidence="7">
    <location>
        <begin position="263"/>
        <end position="283"/>
    </location>
</feature>
<dbReference type="GO" id="GO:0005886">
    <property type="term" value="C:plasma membrane"/>
    <property type="evidence" value="ECO:0007669"/>
    <property type="project" value="UniProtKB-SubCell"/>
</dbReference>
<keyword evidence="5 7" id="KW-1133">Transmembrane helix</keyword>
<dbReference type="EMBL" id="ML002812">
    <property type="protein sequence ID" value="RKP35681.1"/>
    <property type="molecule type" value="Genomic_DNA"/>
</dbReference>
<evidence type="ECO:0000256" key="4">
    <source>
        <dbReference type="ARBA" id="ARBA00022692"/>
    </source>
</evidence>
<feature type="transmembrane region" description="Helical" evidence="7">
    <location>
        <begin position="69"/>
        <end position="88"/>
    </location>
</feature>
<dbReference type="SUPFAM" id="SSF103473">
    <property type="entry name" value="MFS general substrate transporter"/>
    <property type="match status" value="1"/>
</dbReference>
<keyword evidence="6 7" id="KW-0472">Membrane</keyword>
<feature type="transmembrane region" description="Helical" evidence="7">
    <location>
        <begin position="388"/>
        <end position="410"/>
    </location>
</feature>
<evidence type="ECO:0000313" key="9">
    <source>
        <dbReference type="EMBL" id="RKP35681.1"/>
    </source>
</evidence>
<organism evidence="9 10">
    <name type="scientific">Dimargaris cristalligena</name>
    <dbReference type="NCBI Taxonomy" id="215637"/>
    <lineage>
        <taxon>Eukaryota</taxon>
        <taxon>Fungi</taxon>
        <taxon>Fungi incertae sedis</taxon>
        <taxon>Zoopagomycota</taxon>
        <taxon>Kickxellomycotina</taxon>
        <taxon>Dimargaritomycetes</taxon>
        <taxon>Dimargaritales</taxon>
        <taxon>Dimargaritaceae</taxon>
        <taxon>Dimargaris</taxon>
    </lineage>
</organism>
<feature type="transmembrane region" description="Helical" evidence="7">
    <location>
        <begin position="221"/>
        <end position="243"/>
    </location>
</feature>
<accession>A0A4P9ZSB0</accession>
<dbReference type="Proteomes" id="UP000268162">
    <property type="component" value="Unassembled WGS sequence"/>
</dbReference>